<dbReference type="PANTHER" id="PTHR27002">
    <property type="entry name" value="RECEPTOR-LIKE SERINE/THREONINE-PROTEIN KINASE SD1-8"/>
    <property type="match status" value="1"/>
</dbReference>
<dbReference type="Gene3D" id="3.30.200.20">
    <property type="entry name" value="Phosphorylase Kinase, domain 1"/>
    <property type="match status" value="4"/>
</dbReference>
<organism evidence="17 18">
    <name type="scientific">Brassica napus</name>
    <name type="common">Rape</name>
    <dbReference type="NCBI Taxonomy" id="3708"/>
    <lineage>
        <taxon>Eukaryota</taxon>
        <taxon>Viridiplantae</taxon>
        <taxon>Streptophyta</taxon>
        <taxon>Embryophyta</taxon>
        <taxon>Tracheophyta</taxon>
        <taxon>Spermatophyta</taxon>
        <taxon>Magnoliopsida</taxon>
        <taxon>eudicotyledons</taxon>
        <taxon>Gunneridae</taxon>
        <taxon>Pentapetalae</taxon>
        <taxon>rosids</taxon>
        <taxon>malvids</taxon>
        <taxon>Brassicales</taxon>
        <taxon>Brassicaceae</taxon>
        <taxon>Brassiceae</taxon>
        <taxon>Brassica</taxon>
    </lineage>
</organism>
<evidence type="ECO:0000256" key="7">
    <source>
        <dbReference type="ARBA" id="ARBA00022741"/>
    </source>
</evidence>
<keyword evidence="7 13" id="KW-0547">Nucleotide-binding</keyword>
<keyword evidence="5" id="KW-0732">Signal</keyword>
<dbReference type="PANTHER" id="PTHR27002:SF1025">
    <property type="entry name" value="CYSTEINE-RICH RECEPTOR-LIKE PROTEIN KINASE 30-RELATED"/>
    <property type="match status" value="1"/>
</dbReference>
<proteinExistence type="predicted"/>
<feature type="transmembrane region" description="Helical" evidence="14">
    <location>
        <begin position="1880"/>
        <end position="1898"/>
    </location>
</feature>
<dbReference type="Pfam" id="PF07714">
    <property type="entry name" value="PK_Tyr_Ser-Thr"/>
    <property type="match status" value="4"/>
</dbReference>
<evidence type="ECO:0000256" key="13">
    <source>
        <dbReference type="PROSITE-ProRule" id="PRU10141"/>
    </source>
</evidence>
<dbReference type="Proteomes" id="UP000824890">
    <property type="component" value="Unassembled WGS sequence"/>
</dbReference>
<comment type="caution">
    <text evidence="17">The sequence shown here is derived from an EMBL/GenBank/DDBJ whole genome shotgun (WGS) entry which is preliminary data.</text>
</comment>
<dbReference type="PROSITE" id="PS50011">
    <property type="entry name" value="PROTEIN_KINASE_DOM"/>
    <property type="match status" value="4"/>
</dbReference>
<reference evidence="17 18" key="1">
    <citation type="submission" date="2021-05" db="EMBL/GenBank/DDBJ databases">
        <title>Genome Assembly of Synthetic Allotetraploid Brassica napus Reveals Homoeologous Exchanges between Subgenomes.</title>
        <authorList>
            <person name="Davis J.T."/>
        </authorList>
    </citation>
    <scope>NUCLEOTIDE SEQUENCE [LARGE SCALE GENOMIC DNA]</scope>
    <source>
        <strain evidence="18">cv. Da-Ae</strain>
        <tissue evidence="17">Seedling</tissue>
    </source>
</reference>
<evidence type="ECO:0000256" key="11">
    <source>
        <dbReference type="ARBA" id="ARBA00023136"/>
    </source>
</evidence>
<evidence type="ECO:0000259" key="15">
    <source>
        <dbReference type="PROSITE" id="PS50011"/>
    </source>
</evidence>
<keyword evidence="3" id="KW-0808">Transferase</keyword>
<comment type="subcellular location">
    <subcellularLocation>
        <location evidence="1">Membrane</location>
        <topology evidence="1">Single-pass membrane protein</topology>
    </subcellularLocation>
</comment>
<gene>
    <name evidence="17" type="ORF">HID58_001297</name>
</gene>
<evidence type="ECO:0000256" key="8">
    <source>
        <dbReference type="ARBA" id="ARBA00022777"/>
    </source>
</evidence>
<feature type="binding site" evidence="13">
    <location>
        <position position="833"/>
    </location>
    <ligand>
        <name>ATP</name>
        <dbReference type="ChEBI" id="CHEBI:30616"/>
    </ligand>
</feature>
<keyword evidence="11 14" id="KW-0472">Membrane</keyword>
<evidence type="ECO:0000256" key="6">
    <source>
        <dbReference type="ARBA" id="ARBA00022737"/>
    </source>
</evidence>
<feature type="domain" description="Gnk2-homologous" evidence="16">
    <location>
        <begin position="616"/>
        <end position="721"/>
    </location>
</feature>
<keyword evidence="4 14" id="KW-0812">Transmembrane</keyword>
<evidence type="ECO:0000256" key="9">
    <source>
        <dbReference type="ARBA" id="ARBA00022840"/>
    </source>
</evidence>
<evidence type="ECO:0000256" key="14">
    <source>
        <dbReference type="SAM" id="Phobius"/>
    </source>
</evidence>
<dbReference type="PROSITE" id="PS51473">
    <property type="entry name" value="GNK2"/>
    <property type="match status" value="8"/>
</dbReference>
<feature type="domain" description="Gnk2-homologous" evidence="16">
    <location>
        <begin position="1753"/>
        <end position="1858"/>
    </location>
</feature>
<keyword evidence="6" id="KW-0677">Repeat</keyword>
<dbReference type="Gene3D" id="3.30.430.20">
    <property type="entry name" value="Gnk2 domain, C-X8-C-X2-C motif"/>
    <property type="match status" value="8"/>
</dbReference>
<feature type="domain" description="Gnk2-homologous" evidence="16">
    <location>
        <begin position="10"/>
        <end position="117"/>
    </location>
</feature>
<feature type="binding site" evidence="13">
    <location>
        <position position="1308"/>
    </location>
    <ligand>
        <name>ATP</name>
        <dbReference type="ChEBI" id="CHEBI:30616"/>
    </ligand>
</feature>
<dbReference type="SUPFAM" id="SSF56112">
    <property type="entry name" value="Protein kinase-like (PK-like)"/>
    <property type="match status" value="4"/>
</dbReference>
<evidence type="ECO:0000256" key="5">
    <source>
        <dbReference type="ARBA" id="ARBA00022729"/>
    </source>
</evidence>
<dbReference type="PROSITE" id="PS00107">
    <property type="entry name" value="PROTEIN_KINASE_ATP"/>
    <property type="match status" value="4"/>
</dbReference>
<evidence type="ECO:0000256" key="10">
    <source>
        <dbReference type="ARBA" id="ARBA00022989"/>
    </source>
</evidence>
<name>A0ABQ8EJ01_BRANA</name>
<keyword evidence="18" id="KW-1185">Reference proteome</keyword>
<keyword evidence="10 14" id="KW-1133">Transmembrane helix</keyword>
<feature type="domain" description="Protein kinase" evidence="15">
    <location>
        <begin position="1956"/>
        <end position="2224"/>
    </location>
</feature>
<keyword evidence="2" id="KW-0723">Serine/threonine-protein kinase</keyword>
<sequence length="2224" mass="248343">SFWFVLISSVYANTCFNRSGFFASNGAYDLNRQAMLSSLPSNVTANDDFYTTSMGQDPNRVYGLGMCFPGTEARSCSDCIMAASNGLVKNCTNHIDAIDWRMYGTTLCLVHYSNRSFYGSLDMEIIRSDNYTRDFQANMTDLEITWEALMIGLIDQASSLYYAARTQKLESSISHVYGVVQCSRDISLENCTRCLQENVIEYRSCCRGTQGGIFSRPSCFIRWEVYPFLALLDNMSPLEKDGKGVSTGTIVAIVIIPILLLALGFAIWKRRKSHKAFTTANGYFSAAKRLKKTYDTELQDNAGDDISTSGSLQFDLKAIEAATSNFHNINKLGHGGFGEVYKGTFPNGTEIAVKRLSKTSGQGEREFKNEVLLVAKLQHRNLVRLLGFCVQGEERILVYEFLPNKSLNYFLFGDPVIGDYYDKYEMRSYWIIMCSRKSNRSSGMFTIFQMLTNTSITLPAPQPPGFFFRVRAENIPLAESFQPGPSTSMSIACSVNDATITTAYANTCLNRSGFFAPNGAYDLNRQAMLSTLPSNVTANDGFYTTSTGQDPNRVYGLGMCFPGTEAGSCSDCIIAASNGLVHNCTTQTEAIDWRMYRNTLCLVRYSNRSFYGSLDMQIIRSNNYTRDFQFNMTDLEITWEALMIGLIDQASSLYYAARTQKLESSTSHVYGVVQCSRDLSLQNCTRCLQQNVIEYTSCCRGTQGGTISRPSCFVRWEVYPFLALLDNMPPLEKGTIVAIVIVPILLLSLGFAIWMRRKSHKALITTANGYFSAAKRLKKTYDTELQDNGSLQFDFKAIEAATSNFHNINKLGHGGFGEVYKGTFPNGTEIAVKRLSKTSGQGEREFKNEVLLVAKLQHRNLVRLLGFCVQGEEKLLVYEFLPNKSLNYFLFGDPVTGDNYDKYEVIRCVHIGLLCVQENPTNRPSMFTICQMLTNTSITLPVPQPPGFFFRVRSENIPLAESFQPAPSSSMSIACSVNDATITCVSPPMLSSLASNVTANDGFYTTSTGQDPNRVYGLGMCVPGIEAGSCSDCIMAASNGLVHNCTTQTEAIDWRMYRNTLCLVRYSNRSFYGSLDMEITRHDYNTRDYQPNGTDFDMTWEALMVDVSSTNYAAGRVTLESSNTNIYGFMQCSRDISPQNCTRCLQQNVIDYRSCCRGRQGGTVSRPSCFLRWEIFAFLGLPENIPPPERDEKSISTGTIVAIVIVPIILLALGFGIWRKRKSYKAFTTESEFPYGYFSAAKRLTKTYNTAPPDNAGDDISTSGSLQFDFKAIEAATSNFHNTNKLGHGGFGEVYKGTFPNGTEIAVKRLSKTSGQGEREFKNEVLLVAKLQHRNLVRLLGFCVQGEEKILVYEFLPNKSLNYFLFGDPIIGDYYDKYEVIRCVHIGLLCVQENPTDRPSMFTIFQMLTNTSITLPVPQPPGFFFRVRAENIPLAESFQPDPSTSISVACSVNDVSITAILVIPESATFRFISASRKRLPALKSWMIVSRSSLLLPNKNQASLPNFYAEALPQQQLHSLTLFHLVLMSSIATSPQLVFHYEMYSTIDLGIIGKINKEVHKCSSVKTYICNTRIFFFTFYGFCQTILGFTFLNACSLKVKFQNWVKSRSLTKQKIVRLRPSPSVGMVIWISFLCVLISSVSADNCRNSSGFFAPDGTYDLNRRVMLTTLPSNVTANDGFYTTSATGQDPNRVYGLGMCVPGTDARSCSDCIMAASNGLVQNCTTQTEAIDWRMHSNTLCLVRYSNRSFYGSLDMQILRYEYNTRDIQPNVTDFDMTWEALMIGLIQDVHVSYYAAGTQTVESTNTNLYSFVQCSRDLSLQNCTRCLQQNVIYYRSYCSGSQGGIVSRPSCFVRWEIDTFLGLFDNSPPREKDKKIVSTRTIVAIVIVPIILLALAFAIWRRIKAYKTFTTENGYFSSAKRLKKTYDTAPLDNVGDDISTSGSLQFDFKCIEAATSKFRNTNKLGHGGFGEVYKGTFPNGTEIAVKRLSKTSGQGEREFKNEVLLVAKLQHRNLVRLLGFCVQGEEKILVYEFLPNKSLNYFLFGDPVIGDNYDKYEVIRCVHIGLLCVQENPTDRPTMLTIFQMLTHTSVTLPVPEPPGFFFRARSENIPLAESFQPGPSTSMSIACSVNDVSITFATTTTSFSNSLSPCPDVFDSLFTATCIPLGNLFYKESVSLGITGKINEEVHTEVFIPNGGISVELGTRMSFVCEGMAIIKTYQLLPQLP</sequence>
<feature type="domain" description="Protein kinase" evidence="15">
    <location>
        <begin position="805"/>
        <end position="1085"/>
    </location>
</feature>
<feature type="domain" description="Gnk2-homologous" evidence="16">
    <location>
        <begin position="123"/>
        <end position="228"/>
    </location>
</feature>
<feature type="domain" description="Gnk2-homologous" evidence="16">
    <location>
        <begin position="1639"/>
        <end position="1747"/>
    </location>
</feature>
<feature type="domain" description="Protein kinase" evidence="15">
    <location>
        <begin position="1280"/>
        <end position="1575"/>
    </location>
</feature>
<feature type="domain" description="Gnk2-homologous" evidence="16">
    <location>
        <begin position="1077"/>
        <end position="1178"/>
    </location>
</feature>
<dbReference type="Pfam" id="PF01657">
    <property type="entry name" value="Stress-antifung"/>
    <property type="match status" value="8"/>
</dbReference>
<feature type="non-terminal residue" evidence="17">
    <location>
        <position position="1"/>
    </location>
</feature>
<keyword evidence="8" id="KW-0418">Kinase</keyword>
<evidence type="ECO:0000259" key="16">
    <source>
        <dbReference type="PROSITE" id="PS51473"/>
    </source>
</evidence>
<evidence type="ECO:0000256" key="1">
    <source>
        <dbReference type="ARBA" id="ARBA00004167"/>
    </source>
</evidence>
<evidence type="ECO:0000256" key="12">
    <source>
        <dbReference type="ARBA" id="ARBA00023170"/>
    </source>
</evidence>
<dbReference type="InterPro" id="IPR002902">
    <property type="entry name" value="GNK2"/>
</dbReference>
<dbReference type="InterPro" id="IPR000719">
    <property type="entry name" value="Prot_kinase_dom"/>
</dbReference>
<feature type="domain" description="Gnk2-homologous" evidence="16">
    <location>
        <begin position="964"/>
        <end position="1071"/>
    </location>
</feature>
<dbReference type="InterPro" id="IPR017441">
    <property type="entry name" value="Protein_kinase_ATP_BS"/>
</dbReference>
<feature type="transmembrane region" description="Helical" evidence="14">
    <location>
        <begin position="1573"/>
        <end position="1596"/>
    </location>
</feature>
<keyword evidence="12" id="KW-0675">Receptor</keyword>
<dbReference type="InterPro" id="IPR011009">
    <property type="entry name" value="Kinase-like_dom_sf"/>
</dbReference>
<keyword evidence="9 13" id="KW-0067">ATP-binding</keyword>
<evidence type="ECO:0000256" key="4">
    <source>
        <dbReference type="ARBA" id="ARBA00022692"/>
    </source>
</evidence>
<evidence type="ECO:0000256" key="2">
    <source>
        <dbReference type="ARBA" id="ARBA00022527"/>
    </source>
</evidence>
<dbReference type="CDD" id="cd23509">
    <property type="entry name" value="Gnk2-like"/>
    <property type="match status" value="8"/>
</dbReference>
<feature type="transmembrane region" description="Helical" evidence="14">
    <location>
        <begin position="245"/>
        <end position="268"/>
    </location>
</feature>
<dbReference type="InterPro" id="IPR038408">
    <property type="entry name" value="GNK2_sf"/>
</dbReference>
<feature type="binding site" evidence="13">
    <location>
        <position position="1984"/>
    </location>
    <ligand>
        <name>ATP</name>
        <dbReference type="ChEBI" id="CHEBI:30616"/>
    </ligand>
</feature>
<accession>A0ABQ8EJ01</accession>
<dbReference type="InterPro" id="IPR001245">
    <property type="entry name" value="Ser-Thr/Tyr_kinase_cat_dom"/>
</dbReference>
<feature type="transmembrane region" description="Helical" evidence="14">
    <location>
        <begin position="1195"/>
        <end position="1218"/>
    </location>
</feature>
<evidence type="ECO:0000313" key="18">
    <source>
        <dbReference type="Proteomes" id="UP000824890"/>
    </source>
</evidence>
<feature type="binding site" evidence="13">
    <location>
        <position position="354"/>
    </location>
    <ligand>
        <name>ATP</name>
        <dbReference type="ChEBI" id="CHEBI:30616"/>
    </ligand>
</feature>
<dbReference type="EMBL" id="JAGKQM010000001">
    <property type="protein sequence ID" value="KAH0941660.1"/>
    <property type="molecule type" value="Genomic_DNA"/>
</dbReference>
<evidence type="ECO:0000256" key="3">
    <source>
        <dbReference type="ARBA" id="ARBA00022679"/>
    </source>
</evidence>
<feature type="domain" description="Protein kinase" evidence="15">
    <location>
        <begin position="326"/>
        <end position="671"/>
    </location>
</feature>
<feature type="domain" description="Gnk2-homologous" evidence="16">
    <location>
        <begin position="503"/>
        <end position="610"/>
    </location>
</feature>
<protein>
    <submittedName>
        <fullName evidence="17">Uncharacterized protein</fullName>
    </submittedName>
</protein>
<evidence type="ECO:0000313" key="17">
    <source>
        <dbReference type="EMBL" id="KAH0941660.1"/>
    </source>
</evidence>
<feature type="transmembrane region" description="Helical" evidence="14">
    <location>
        <begin position="1617"/>
        <end position="1639"/>
    </location>
</feature>
<feature type="transmembrane region" description="Helical" evidence="14">
    <location>
        <begin position="736"/>
        <end position="755"/>
    </location>
</feature>